<feature type="compositionally biased region" description="Basic and acidic residues" evidence="4">
    <location>
        <begin position="2496"/>
        <end position="2513"/>
    </location>
</feature>
<evidence type="ECO:0000259" key="5">
    <source>
        <dbReference type="PROSITE" id="PS50197"/>
    </source>
</evidence>
<feature type="domain" description="BEACH-type PH" evidence="6">
    <location>
        <begin position="2562"/>
        <end position="2692"/>
    </location>
</feature>
<feature type="region of interest" description="Disordered" evidence="4">
    <location>
        <begin position="2461"/>
        <end position="2555"/>
    </location>
</feature>
<keyword evidence="2" id="KW-0677">Repeat</keyword>
<dbReference type="Pfam" id="PF02138">
    <property type="entry name" value="Beach"/>
    <property type="match status" value="1"/>
</dbReference>
<feature type="region of interest" description="Disordered" evidence="4">
    <location>
        <begin position="3013"/>
        <end position="3043"/>
    </location>
</feature>
<dbReference type="InterPro" id="IPR051944">
    <property type="entry name" value="BEACH_domain_protein"/>
</dbReference>
<dbReference type="InterPro" id="IPR001680">
    <property type="entry name" value="WD40_rpt"/>
</dbReference>
<name>A0AAD4R592_9BILA</name>
<dbReference type="CDD" id="cd01201">
    <property type="entry name" value="PH_BEACH"/>
    <property type="match status" value="1"/>
</dbReference>
<feature type="region of interest" description="Disordered" evidence="4">
    <location>
        <begin position="3369"/>
        <end position="3430"/>
    </location>
</feature>
<evidence type="ECO:0000256" key="2">
    <source>
        <dbReference type="ARBA" id="ARBA00022737"/>
    </source>
</evidence>
<dbReference type="InterPro" id="IPR000409">
    <property type="entry name" value="BEACH_dom"/>
</dbReference>
<feature type="region of interest" description="Disordered" evidence="4">
    <location>
        <begin position="2187"/>
        <end position="2206"/>
    </location>
</feature>
<dbReference type="Pfam" id="PF00400">
    <property type="entry name" value="WD40"/>
    <property type="match status" value="1"/>
</dbReference>
<dbReference type="PROSITE" id="PS50082">
    <property type="entry name" value="WD_REPEATS_2"/>
    <property type="match status" value="1"/>
</dbReference>
<organism evidence="7 8">
    <name type="scientific">Ditylenchus destructor</name>
    <dbReference type="NCBI Taxonomy" id="166010"/>
    <lineage>
        <taxon>Eukaryota</taxon>
        <taxon>Metazoa</taxon>
        <taxon>Ecdysozoa</taxon>
        <taxon>Nematoda</taxon>
        <taxon>Chromadorea</taxon>
        <taxon>Rhabditida</taxon>
        <taxon>Tylenchina</taxon>
        <taxon>Tylenchomorpha</taxon>
        <taxon>Sphaerularioidea</taxon>
        <taxon>Anguinidae</taxon>
        <taxon>Anguininae</taxon>
        <taxon>Ditylenchus</taxon>
    </lineage>
</organism>
<dbReference type="SUPFAM" id="SSF50729">
    <property type="entry name" value="PH domain-like"/>
    <property type="match status" value="1"/>
</dbReference>
<feature type="repeat" description="WD" evidence="3">
    <location>
        <begin position="3194"/>
        <end position="3235"/>
    </location>
</feature>
<protein>
    <submittedName>
        <fullName evidence="7">Beige/BEACH domain-containing protein</fullName>
    </submittedName>
</protein>
<dbReference type="PANTHER" id="PTHR46108:SF4">
    <property type="entry name" value="BLUE CHEESE"/>
    <property type="match status" value="1"/>
</dbReference>
<feature type="compositionally biased region" description="Polar residues" evidence="4">
    <location>
        <begin position="2546"/>
        <end position="2555"/>
    </location>
</feature>
<feature type="compositionally biased region" description="Acidic residues" evidence="4">
    <location>
        <begin position="2481"/>
        <end position="2495"/>
    </location>
</feature>
<feature type="compositionally biased region" description="Low complexity" evidence="4">
    <location>
        <begin position="2187"/>
        <end position="2200"/>
    </location>
</feature>
<dbReference type="SUPFAM" id="SSF81837">
    <property type="entry name" value="BEACH domain"/>
    <property type="match status" value="1"/>
</dbReference>
<dbReference type="InterPro" id="IPR023362">
    <property type="entry name" value="PH-BEACH_dom"/>
</dbReference>
<sequence>MELPGNDRQLTLLHLRKTFSAYLKEDLTGHDQQIAAFDRLLPLFNRIMSMYTPDELAVQFKEILSFCHQLCHLLVHEIRRRANIENTREAATSVYDLLRPSPPDSRGWVVLKSITFIVNSGAPKVMDPICKSMLPSTLVKLIYLFFDLPPLESGTENGKNAQEADLRSRLYDSLVTLMNSLCAHTAVAEELIQKDDLVLLFVGASSTSPLAEHTVWRDANFTFLCTIVSKALSSAVVKYIHSKGCIGHYLKNVRSADLSQQEKVVLLGNMLDLLRSSAETTRVLIDDFGSANGYQTIVEFCCSSQTTIEECGQIFHALSGLITAGDETVQFNQPATQLSFYNFKLPQTLSRSTATVRVPDAYLVLEKCFYDGNDELCLLVLELVSKLYKSERMNYFIVDKYYSLYLLVERMVAKGRPVQEKVLELVEFVLRELNFIPCKELTALSVHIKRAISSKDYDSFEQWLSFLFKILPININVKDAFRELSILEILLYIVQKAVLNESEEPETVKKADDHPKKWPTTQMAMDLLVIATKGNVLNAQFVTENLEMRTIKAILVESRETDQRISEELRTAILVLIKNLLYLAKNEQLFSSLLQLLFSDPGNIPMCSIILKLFTTVLLESHKVRIMFRKSGGYICLMTLLLHLEGALSSNKAQETLKNLNTEASNSQHQPSRQETLTHIAMIFHVFVVSMRYEPSNAKYFLTEVRPTIVNSILRSVGCFSQTGLTVDVADKAWANISLDKIKDKLTKVHKVFQLGEKIGANQSTEIPEQIMDAFFLLRLQFDLALDNYEKQSNDIVWAEPAEWLRSAENLETIPLVSWSNRTILVHPSAVLCILQLLPSISVLPDSLDSVDSANEWKATAQFYMSLVLKALLRSERNQQLMCQHDMPKILLEVGADLFKTIEAHHPLVAPFHYMFERLACQSMHPAELRKFLRLDQPLCCRNLDDGEECEDDREKENKHENSGGGPVPIHRVKALVSMLTPRNHSLVHPPAFVEFDMAIEGFACLFVPSLVGGPSMGQVAMSQSGSGSLSLSDRQFPPQNGFTYMSWIYVDECSTVQSGSSTSSHTTLPITLLSVVRNFEGTEISAASYGNRRTSTLDATPNLENHLTCLQIQLYLAGGEARRTIMVSTAEHSVVDELRKDFARPIDSYVSVPLSEQYFHLRQWTHLAVVMSKHILGKQGQVDIYVNGRCLASNKLSYFANTIAAQASMQDLSPQPIHAVIGTPPFLRKAANLRWRMASMHLIGDALSVETIRRVIALQPHYVGNLQAANDGITPSTIVSEDKIMLSLNGASAAELTTHQIRSMVSRKADCEMVASLLGISSNDNATPLRVLWNTLPSNSQTPRSLGGIVVGYLGMRIFAPSPVSALLDSIGGVAPLLGLIAMCSDSHGLYASLKVLVSAVQTNRSIVNEVARSRGYQTLAMLLEEKAHLINSHILHLVLSLAGTVDASKTDESAIIPNLQAFDDLLCDLDVWSNAPEEVKKLLFEHFYELVIDNNGDNLTKVRSSSLLSRLLTFVFENTTLFPAKHDIIFRLIGAIVQPPCDSQSLLRLGQTIAATMPIEKNAAEKESYPFHIAEMEKLLLESAKDGNMNEGLYAVYVRNRLLNMIATTLAHSSGPVNSQLCESIVSTLGYGWVLALCAPGVHPGTLFLALKILVTLTKYPQLLEKFRDGTSNGGWLTDADSVIRNRAAVLLGFSVSAQGGAVGSHVDVNPELSNCSGFAALEHVMAAHADKPFAYLVILAILFNQHQANGIQPVEEFTIDMVWSHVFALNEKSSVAHAIQAVQFRPEALLPLLAMVRAGIHYRTNDEDTHHWSQNYPIMVLQLLTFLYQNSEAFFLICHTETFVVTLFTTLIPPPICQAAMAGHLSFAEQNRQANESDLSPTSANDTGGRCVRHILELLTNILLNDLCLNHEVNNRTERLFDALVEYLDGGGTMCSQQSVLFSELVNACLDRFMSSNMFFANSALMVPQSAENQLLSHSSETTAINVVHFLSRVIDSVWNCLYRGNPIRILKCFLKLLAEAHASHKAAAQLTCTEAHINALFRIVLYLLSRPIDNVDTQMSVLDTLAEIVRNQHILLAPSKSNSSASPLFYGALVHLVFMLSEKPDIHHHDQKNHHLERGSAQVAMCAQSVWGMLWQQKKQLLDELFMKSSRDVDLDLYTARAVCGEQANRYWLQFVDSQTDGSASSSLPSSQPNSAKFGIGSGSVNAGQIQSKLTKAARSGLQRLVSQTSRSGKSMLGSMAGTGSAGSMQQPIFQFERVKVESETFYMWLRVHLSLMKELMRQHCQRYHEWHSHVRKWCMQEWHNTEAELTRERGLWGPEQCSKLDKYQLDITEGPDRIRKKFVPDPGFYRRYPYRPHLDRPEAKPLRAKVAISKDSRLYYERMKRKRFHTMDERIVDNSIGGNLNSGTVVATQPQAGQIDNDQELVDLTSELNLSMIKRMVQKNLSITQKAKLEKEKRIDKDDIPEEPGAALHRDEDDDEDEECMLDEETTENHKMNEAGEESVEKAQESNQKPEPSAESKRSAPCSPAKASQVQDKKKSQSPTTGPDNQTLLRLLEQGEQLHSMFRCARVQGLDTLEGLLLFGKDHYYVVDGFTLLKTREIRDLDFLPEQYHDPIIPYMAMGSTSRPTSTKSNRQCNKFSYDDIKEVHKRRYLLQPIAIEVFSTDGRNYLLAFPRKIRDRVYHKLVSMAKSASSDVAKTMAEQKKLLPTESTSTSAQLINSLMGQQSMTQKWQRGECTNFHYLMYLNTLAGRSYNDLSQYPVFPWILKDYESEQLDLTNPAKTFRDLSRPMGAQTPERLSQFLKRFREWDDPTGDTPPYMYGTHYSSAMIVLSYLVRLEPFTQQFLKLQGGHFDLADRMFHSIRDAYVSASKNNMADVKELIPEFFYLPETFENSNAFDLGVKQSGLMLNDVQLPKWAHGDSHEFIRIHREALECDYVSEHLHEWIDLIFGYKQTGDAARESNNVFHHLFYEQNVDFDNIDDPLTRNATLGFINNFGQVPAQLFKKPHPQRKVHPTLSGSSSAGSSVAGQTGNSSPQTSMIQLVRGVSTPKLFYHCLESLRPSTNKPVKELKAAIGDILVNEKGQVVVLEQNKILLPPTSFLAWGFHDRSIRVGGVGTDKSHCVLETNDVFEITCMASADGGKVIFGGLTTGTVLVWTLSGLHSSGSSGSSSSSKGHLALRLHPRRALDAHTDVVTALAACPAHNFIVSASRDQTAVIWHLTRLTFIRQLKGHSGAVTAVAVNDVIGDIATASGAQIFLWTLNGVLLASINTAEAGLFTNPSSLILCLGFSTLNEWDSRNVVMCGTSDGLVKIYSCELKKVLIENSQDAHDLNHADSQSSASAADPTSKAVKEHLLRRQQRIQNHNRRLASNRSSSSASSEVQSLSMSMGDPMSPLQPGPTSSEDSPFAGAYNGNAAGNNGPDSKLAQIEWKRSLHLRRVLSEHTAFSQGNAHPAPITSLRPTKDHKSLLVGDGVGRVWLWTMDNSATPGYNT</sequence>
<dbReference type="SMART" id="SM01026">
    <property type="entry name" value="Beach"/>
    <property type="match status" value="1"/>
</dbReference>
<evidence type="ECO:0000313" key="7">
    <source>
        <dbReference type="EMBL" id="KAI1710541.1"/>
    </source>
</evidence>
<dbReference type="FunFam" id="1.10.1540.10:FF:000002">
    <property type="entry name" value="WD repeat and FYVE domain containing 3"/>
    <property type="match status" value="1"/>
</dbReference>
<dbReference type="PROSITE" id="PS50294">
    <property type="entry name" value="WD_REPEATS_REGION"/>
    <property type="match status" value="1"/>
</dbReference>
<dbReference type="InterPro" id="IPR036322">
    <property type="entry name" value="WD40_repeat_dom_sf"/>
</dbReference>
<gene>
    <name evidence="7" type="ORF">DdX_10599</name>
</gene>
<dbReference type="InterPro" id="IPR011993">
    <property type="entry name" value="PH-like_dom_sf"/>
</dbReference>
<dbReference type="Gene3D" id="2.130.10.10">
    <property type="entry name" value="YVTN repeat-like/Quinoprotein amine dehydrogenase"/>
    <property type="match status" value="1"/>
</dbReference>
<dbReference type="SUPFAM" id="SSF50978">
    <property type="entry name" value="WD40 repeat-like"/>
    <property type="match status" value="1"/>
</dbReference>
<dbReference type="EMBL" id="JAKKPZ010000025">
    <property type="protein sequence ID" value="KAI1710541.1"/>
    <property type="molecule type" value="Genomic_DNA"/>
</dbReference>
<proteinExistence type="predicted"/>
<feature type="compositionally biased region" description="Low complexity" evidence="4">
    <location>
        <begin position="3377"/>
        <end position="3394"/>
    </location>
</feature>
<dbReference type="PANTHER" id="PTHR46108">
    <property type="entry name" value="BLUE CHEESE"/>
    <property type="match status" value="1"/>
</dbReference>
<dbReference type="SMART" id="SM00320">
    <property type="entry name" value="WD40"/>
    <property type="match status" value="5"/>
</dbReference>
<feature type="compositionally biased region" description="Low complexity" evidence="4">
    <location>
        <begin position="3024"/>
        <end position="3035"/>
    </location>
</feature>
<dbReference type="CDD" id="cd06071">
    <property type="entry name" value="Beach"/>
    <property type="match status" value="1"/>
</dbReference>
<dbReference type="Pfam" id="PF14844">
    <property type="entry name" value="PH_BEACH"/>
    <property type="match status" value="1"/>
</dbReference>
<dbReference type="PROSITE" id="PS50197">
    <property type="entry name" value="BEACH"/>
    <property type="match status" value="1"/>
</dbReference>
<evidence type="ECO:0000256" key="1">
    <source>
        <dbReference type="ARBA" id="ARBA00022574"/>
    </source>
</evidence>
<feature type="compositionally biased region" description="Low complexity" evidence="4">
    <location>
        <begin position="3415"/>
        <end position="3427"/>
    </location>
</feature>
<dbReference type="InterPro" id="IPR036372">
    <property type="entry name" value="BEACH_dom_sf"/>
</dbReference>
<keyword evidence="1 3" id="KW-0853">WD repeat</keyword>
<evidence type="ECO:0000259" key="6">
    <source>
        <dbReference type="PROSITE" id="PS51783"/>
    </source>
</evidence>
<evidence type="ECO:0000313" key="8">
    <source>
        <dbReference type="Proteomes" id="UP001201812"/>
    </source>
</evidence>
<feature type="domain" description="BEACH" evidence="5">
    <location>
        <begin position="2723"/>
        <end position="3017"/>
    </location>
</feature>
<evidence type="ECO:0000256" key="3">
    <source>
        <dbReference type="PROSITE-ProRule" id="PRU00221"/>
    </source>
</evidence>
<dbReference type="Gene3D" id="1.10.1540.10">
    <property type="entry name" value="BEACH domain"/>
    <property type="match status" value="1"/>
</dbReference>
<dbReference type="InterPro" id="IPR015943">
    <property type="entry name" value="WD40/YVTN_repeat-like_dom_sf"/>
</dbReference>
<dbReference type="PROSITE" id="PS51783">
    <property type="entry name" value="PH_BEACH"/>
    <property type="match status" value="1"/>
</dbReference>
<comment type="caution">
    <text evidence="7">The sequence shown here is derived from an EMBL/GenBank/DDBJ whole genome shotgun (WGS) entry which is preliminary data.</text>
</comment>
<dbReference type="Gene3D" id="2.30.29.30">
    <property type="entry name" value="Pleckstrin-homology domain (PH domain)/Phosphotyrosine-binding domain (PTB)"/>
    <property type="match status" value="1"/>
</dbReference>
<reference evidence="7" key="1">
    <citation type="submission" date="2022-01" db="EMBL/GenBank/DDBJ databases">
        <title>Genome Sequence Resource for Two Populations of Ditylenchus destructor, the Migratory Endoparasitic Phytonematode.</title>
        <authorList>
            <person name="Zhang H."/>
            <person name="Lin R."/>
            <person name="Xie B."/>
        </authorList>
    </citation>
    <scope>NUCLEOTIDE SEQUENCE</scope>
    <source>
        <strain evidence="7">BazhouSP</strain>
    </source>
</reference>
<accession>A0AAD4R592</accession>
<dbReference type="Proteomes" id="UP001201812">
    <property type="component" value="Unassembled WGS sequence"/>
</dbReference>
<evidence type="ECO:0000256" key="4">
    <source>
        <dbReference type="SAM" id="MobiDB-lite"/>
    </source>
</evidence>
<keyword evidence="8" id="KW-1185">Reference proteome</keyword>